<dbReference type="Proteomes" id="UP000190648">
    <property type="component" value="Unassembled WGS sequence"/>
</dbReference>
<keyword evidence="3" id="KW-1185">Reference proteome</keyword>
<feature type="region of interest" description="Disordered" evidence="1">
    <location>
        <begin position="1"/>
        <end position="20"/>
    </location>
</feature>
<feature type="compositionally biased region" description="Low complexity" evidence="1">
    <location>
        <begin position="137"/>
        <end position="146"/>
    </location>
</feature>
<feature type="compositionally biased region" description="Polar residues" evidence="1">
    <location>
        <begin position="50"/>
        <end position="73"/>
    </location>
</feature>
<reference evidence="2 3" key="1">
    <citation type="submission" date="2016-02" db="EMBL/GenBank/DDBJ databases">
        <title>Band-tailed pigeon sequencing and assembly.</title>
        <authorList>
            <person name="Soares A.E."/>
            <person name="Novak B.J."/>
            <person name="Rice E.S."/>
            <person name="O'Connell B."/>
            <person name="Chang D."/>
            <person name="Weber S."/>
            <person name="Shapiro B."/>
        </authorList>
    </citation>
    <scope>NUCLEOTIDE SEQUENCE [LARGE SCALE GENOMIC DNA]</scope>
    <source>
        <strain evidence="2">BTP2013</strain>
        <tissue evidence="2">Blood</tissue>
    </source>
</reference>
<dbReference type="AlphaFoldDB" id="A0A1V4L0D1"/>
<comment type="caution">
    <text evidence="2">The sequence shown here is derived from an EMBL/GenBank/DDBJ whole genome shotgun (WGS) entry which is preliminary data.</text>
</comment>
<protein>
    <submittedName>
        <fullName evidence="2">Uncharacterized protein</fullName>
    </submittedName>
</protein>
<sequence>MAAASVPRLTAADATSLPAPVPVTAQAVAKADPQGFLDKSSKPGYAATPSDHSTFTPAAQQSPRVENCQQRSKNPPLLPFPPVPSWLPVTPKESRGAARAGVPPPCLEIISLKEGFTITTFPKSNQSHPPGVGITVRAQAQRPPGAARRDPPKTPGAHGGTGSCTEDRAPRSAPLPGAKWVHKIL</sequence>
<evidence type="ECO:0000313" key="2">
    <source>
        <dbReference type="EMBL" id="OPJ89677.1"/>
    </source>
</evidence>
<gene>
    <name evidence="2" type="ORF">AV530_003845</name>
</gene>
<accession>A0A1V4L0D1</accession>
<feature type="region of interest" description="Disordered" evidence="1">
    <location>
        <begin position="34"/>
        <end position="84"/>
    </location>
</feature>
<dbReference type="OrthoDB" id="9116764at2759"/>
<dbReference type="EMBL" id="LSYS01001150">
    <property type="protein sequence ID" value="OPJ89677.1"/>
    <property type="molecule type" value="Genomic_DNA"/>
</dbReference>
<proteinExistence type="predicted"/>
<evidence type="ECO:0000256" key="1">
    <source>
        <dbReference type="SAM" id="MobiDB-lite"/>
    </source>
</evidence>
<organism evidence="2 3">
    <name type="scientific">Patagioenas fasciata monilis</name>
    <dbReference type="NCBI Taxonomy" id="372326"/>
    <lineage>
        <taxon>Eukaryota</taxon>
        <taxon>Metazoa</taxon>
        <taxon>Chordata</taxon>
        <taxon>Craniata</taxon>
        <taxon>Vertebrata</taxon>
        <taxon>Euteleostomi</taxon>
        <taxon>Archelosauria</taxon>
        <taxon>Archosauria</taxon>
        <taxon>Dinosauria</taxon>
        <taxon>Saurischia</taxon>
        <taxon>Theropoda</taxon>
        <taxon>Coelurosauria</taxon>
        <taxon>Aves</taxon>
        <taxon>Neognathae</taxon>
        <taxon>Neoaves</taxon>
        <taxon>Columbimorphae</taxon>
        <taxon>Columbiformes</taxon>
        <taxon>Columbidae</taxon>
        <taxon>Patagioenas</taxon>
    </lineage>
</organism>
<name>A0A1V4L0D1_PATFA</name>
<evidence type="ECO:0000313" key="3">
    <source>
        <dbReference type="Proteomes" id="UP000190648"/>
    </source>
</evidence>
<feature type="region of interest" description="Disordered" evidence="1">
    <location>
        <begin position="120"/>
        <end position="185"/>
    </location>
</feature>